<dbReference type="Proteomes" id="UP000214603">
    <property type="component" value="Unassembled WGS sequence"/>
</dbReference>
<proteinExistence type="predicted"/>
<dbReference type="AlphaFoldDB" id="A0A225M4R9"/>
<comment type="caution">
    <text evidence="1">The sequence shown here is derived from an EMBL/GenBank/DDBJ whole genome shotgun (WGS) entry which is preliminary data.</text>
</comment>
<accession>A0A225M4R9</accession>
<keyword evidence="2" id="KW-1185">Reference proteome</keyword>
<evidence type="ECO:0000313" key="1">
    <source>
        <dbReference type="EMBL" id="OWT55243.1"/>
    </source>
</evidence>
<dbReference type="RefSeq" id="WP_088605430.1">
    <property type="nucleotide sequence ID" value="NZ_NJIH01000013.1"/>
</dbReference>
<organism evidence="1 2">
    <name type="scientific">Candidimonas nitroreducens</name>
    <dbReference type="NCBI Taxonomy" id="683354"/>
    <lineage>
        <taxon>Bacteria</taxon>
        <taxon>Pseudomonadati</taxon>
        <taxon>Pseudomonadota</taxon>
        <taxon>Betaproteobacteria</taxon>
        <taxon>Burkholderiales</taxon>
        <taxon>Alcaligenaceae</taxon>
        <taxon>Candidimonas</taxon>
    </lineage>
</organism>
<dbReference type="EMBL" id="NJIH01000013">
    <property type="protein sequence ID" value="OWT55243.1"/>
    <property type="molecule type" value="Genomic_DNA"/>
</dbReference>
<gene>
    <name evidence="1" type="ORF">CEY11_21270</name>
</gene>
<evidence type="ECO:0000313" key="2">
    <source>
        <dbReference type="Proteomes" id="UP000214603"/>
    </source>
</evidence>
<protein>
    <submittedName>
        <fullName evidence="1">Uncharacterized protein</fullName>
    </submittedName>
</protein>
<name>A0A225M4R9_9BURK</name>
<sequence>MTATSPIAHIVGQMLQAQRNAALSPPRKRKVVCGPMTRKLGPLVLAMRKRGMDTAAIAGELGLTCGAVVNHAYRYRRAKKEGLI</sequence>
<reference evidence="2" key="1">
    <citation type="submission" date="2017-06" db="EMBL/GenBank/DDBJ databases">
        <title>Herbaspirillum phytohormonus sp. nov., isolated from the root nodule of Robinia pseudoacacia in lead-zinc mine.</title>
        <authorList>
            <person name="Fan M."/>
            <person name="Lin Y."/>
        </authorList>
    </citation>
    <scope>NUCLEOTIDE SEQUENCE [LARGE SCALE GENOMIC DNA]</scope>
    <source>
        <strain evidence="2">SC-089</strain>
    </source>
</reference>